<accession>A0ABQ9XY71</accession>
<organism evidence="1 2">
    <name type="scientific">Blattamonas nauphoetae</name>
    <dbReference type="NCBI Taxonomy" id="2049346"/>
    <lineage>
        <taxon>Eukaryota</taxon>
        <taxon>Metamonada</taxon>
        <taxon>Preaxostyla</taxon>
        <taxon>Oxymonadida</taxon>
        <taxon>Blattamonas</taxon>
    </lineage>
</organism>
<comment type="caution">
    <text evidence="1">The sequence shown here is derived from an EMBL/GenBank/DDBJ whole genome shotgun (WGS) entry which is preliminary data.</text>
</comment>
<protein>
    <submittedName>
        <fullName evidence="1">Uncharacterized protein</fullName>
    </submittedName>
</protein>
<dbReference type="Proteomes" id="UP001281761">
    <property type="component" value="Unassembled WGS sequence"/>
</dbReference>
<evidence type="ECO:0000313" key="1">
    <source>
        <dbReference type="EMBL" id="KAK2956450.1"/>
    </source>
</evidence>
<reference evidence="1 2" key="1">
    <citation type="journal article" date="2022" name="bioRxiv">
        <title>Genomics of Preaxostyla Flagellates Illuminates Evolutionary Transitions and the Path Towards Mitochondrial Loss.</title>
        <authorList>
            <person name="Novak L.V.F."/>
            <person name="Treitli S.C."/>
            <person name="Pyrih J."/>
            <person name="Halakuc P."/>
            <person name="Pipaliya S.V."/>
            <person name="Vacek V."/>
            <person name="Brzon O."/>
            <person name="Soukal P."/>
            <person name="Eme L."/>
            <person name="Dacks J.B."/>
            <person name="Karnkowska A."/>
            <person name="Elias M."/>
            <person name="Hampl V."/>
        </authorList>
    </citation>
    <scope>NUCLEOTIDE SEQUENCE [LARGE SCALE GENOMIC DNA]</scope>
    <source>
        <strain evidence="1">NAU3</strain>
        <tissue evidence="1">Gut</tissue>
    </source>
</reference>
<name>A0ABQ9XY71_9EUKA</name>
<keyword evidence="2" id="KW-1185">Reference proteome</keyword>
<dbReference type="EMBL" id="JARBJD010000055">
    <property type="protein sequence ID" value="KAK2956450.1"/>
    <property type="molecule type" value="Genomic_DNA"/>
</dbReference>
<sequence>MSTPSKWQSNRHLDFSDEHTIVATDTPEVIRDVFVLGRVDCRSDHILRFRRRCLETQPVEDISLTSGLELKDDPSHYFVPLFENSLQKFVERQAQNDAVDIVKLPAGSFYCASLSLVARSLLLDGHRLTAFATPAATLPQHSLFFAMLQSSTLRLTNCSFSWIGTSPLVVVNERVNQEQSYISIDSCELRSGTNRLFPLVRTVEDKTVGNEVSVDVISTCVQNSAIVGSDGLAHSSSAGGHSRAGSRVITTSLLQVGFSNVSSQPKSELFCVCQLRQRMVGCWVWGSNNHLSGSTVRDMNSGGDFVSSNCSFGHCHTTSEERPSLVLEDSIPRNADDPFTDQTFDGTKGSKRIKIDFTEVTPFMEFGTFPAYHFTP</sequence>
<proteinExistence type="predicted"/>
<gene>
    <name evidence="1" type="ORF">BLNAU_8504</name>
</gene>
<evidence type="ECO:0000313" key="2">
    <source>
        <dbReference type="Proteomes" id="UP001281761"/>
    </source>
</evidence>